<accession>A0A8J3RPY6</accession>
<dbReference type="PANTHER" id="PTHR48098:SF3">
    <property type="entry name" value="IRON(III) ENTEROBACTIN ESTERASE"/>
    <property type="match status" value="1"/>
</dbReference>
<comment type="similarity">
    <text evidence="4">Belongs to the Fes family.</text>
</comment>
<dbReference type="InterPro" id="IPR013783">
    <property type="entry name" value="Ig-like_fold"/>
</dbReference>
<dbReference type="GO" id="GO:0005737">
    <property type="term" value="C:cytoplasm"/>
    <property type="evidence" value="ECO:0007669"/>
    <property type="project" value="UniProtKB-SubCell"/>
</dbReference>
<evidence type="ECO:0000256" key="2">
    <source>
        <dbReference type="ARBA" id="ARBA00022490"/>
    </source>
</evidence>
<dbReference type="GO" id="GO:0006826">
    <property type="term" value="P:iron ion transport"/>
    <property type="evidence" value="ECO:0007669"/>
    <property type="project" value="InterPro"/>
</dbReference>
<dbReference type="PANTHER" id="PTHR48098">
    <property type="entry name" value="ENTEROCHELIN ESTERASE-RELATED"/>
    <property type="match status" value="1"/>
</dbReference>
<feature type="region of interest" description="Disordered" evidence="5">
    <location>
        <begin position="178"/>
        <end position="202"/>
    </location>
</feature>
<dbReference type="GO" id="GO:0005975">
    <property type="term" value="P:carbohydrate metabolic process"/>
    <property type="evidence" value="ECO:0007669"/>
    <property type="project" value="UniProtKB-ARBA"/>
</dbReference>
<organism evidence="7 8">
    <name type="scientific">Planobispora longispora</name>
    <dbReference type="NCBI Taxonomy" id="28887"/>
    <lineage>
        <taxon>Bacteria</taxon>
        <taxon>Bacillati</taxon>
        <taxon>Actinomycetota</taxon>
        <taxon>Actinomycetes</taxon>
        <taxon>Streptosporangiales</taxon>
        <taxon>Streptosporangiaceae</taxon>
        <taxon>Planobispora</taxon>
    </lineage>
</organism>
<evidence type="ECO:0000256" key="5">
    <source>
        <dbReference type="SAM" id="MobiDB-lite"/>
    </source>
</evidence>
<evidence type="ECO:0000259" key="6">
    <source>
        <dbReference type="Pfam" id="PF11806"/>
    </source>
</evidence>
<dbReference type="AlphaFoldDB" id="A0A8J3RPY6"/>
<sequence length="411" mass="43836">MRNVPPQIPCPCPPQVVTGRRVAALAADLREGRAGALDAFWAEAAAKGAPLTEEIPGDPGHRAVTFLWRGDAEDVLVMANKITDPGTLDAGLMERLDGTDVWHRTFRIRSGWRGSYRLAPRAAGTASAPVGGEAARRRDAMIAAGSPAPRAAVERWCLGLTQAVADPLNPRTVGGHSVAELPDAPPQRWLAPGPHRGRTDRHTIGGRTVWRHRPDRRPQGTVVLLDGESWLDDLPVILGNLTEAGAVPPLTALLLQAGPPVARIRDMTCDDGFVAFLADGLPSGEHPPARTVVAGQSLGGLTALYAAHRRPDRFGSAISQSGSFWWPNTPDGHGGNGGEWLTAELAAADRVPARAYVEVGTYEWALLDPTRRLRDALRAGGCELTYREYEGGHDLACWRGSLADGLISASS</sequence>
<dbReference type="NCBIfam" id="NF007758">
    <property type="entry name" value="PRK10439.1"/>
    <property type="match status" value="1"/>
</dbReference>
<dbReference type="Gene3D" id="3.40.50.1820">
    <property type="entry name" value="alpha/beta hydrolase"/>
    <property type="match status" value="1"/>
</dbReference>
<evidence type="ECO:0000313" key="7">
    <source>
        <dbReference type="EMBL" id="GIH77772.1"/>
    </source>
</evidence>
<protein>
    <recommendedName>
        <fullName evidence="6">Enterochelin esterase N-terminal domain-containing protein</fullName>
    </recommendedName>
</protein>
<dbReference type="InterPro" id="IPR029058">
    <property type="entry name" value="AB_hydrolase_fold"/>
</dbReference>
<reference evidence="7 8" key="1">
    <citation type="submission" date="2021-01" db="EMBL/GenBank/DDBJ databases">
        <title>Whole genome shotgun sequence of Planobispora longispora NBRC 13918.</title>
        <authorList>
            <person name="Komaki H."/>
            <person name="Tamura T."/>
        </authorList>
    </citation>
    <scope>NUCLEOTIDE SEQUENCE [LARGE SCALE GENOMIC DNA]</scope>
    <source>
        <strain evidence="7 8">NBRC 13918</strain>
    </source>
</reference>
<evidence type="ECO:0000256" key="1">
    <source>
        <dbReference type="ARBA" id="ARBA00004496"/>
    </source>
</evidence>
<dbReference type="RefSeq" id="WP_203892328.1">
    <property type="nucleotide sequence ID" value="NZ_BOOH01000034.1"/>
</dbReference>
<dbReference type="Proteomes" id="UP000616724">
    <property type="component" value="Unassembled WGS sequence"/>
</dbReference>
<keyword evidence="3" id="KW-0378">Hydrolase</keyword>
<dbReference type="Gene3D" id="2.60.40.10">
    <property type="entry name" value="Immunoglobulins"/>
    <property type="match status" value="1"/>
</dbReference>
<feature type="domain" description="Enterochelin esterase N-terminal" evidence="6">
    <location>
        <begin position="63"/>
        <end position="189"/>
    </location>
</feature>
<evidence type="ECO:0000256" key="3">
    <source>
        <dbReference type="ARBA" id="ARBA00022801"/>
    </source>
</evidence>
<gene>
    <name evidence="7" type="ORF">Plo01_42010</name>
</gene>
<evidence type="ECO:0000313" key="8">
    <source>
        <dbReference type="Proteomes" id="UP000616724"/>
    </source>
</evidence>
<comment type="subcellular location">
    <subcellularLocation>
        <location evidence="1">Cytoplasm</location>
    </subcellularLocation>
</comment>
<dbReference type="Pfam" id="PF11806">
    <property type="entry name" value="Enterochelin_N"/>
    <property type="match status" value="1"/>
</dbReference>
<dbReference type="InterPro" id="IPR014756">
    <property type="entry name" value="Ig_E-set"/>
</dbReference>
<dbReference type="InterPro" id="IPR021764">
    <property type="entry name" value="Enterochelin_esterase_N"/>
</dbReference>
<dbReference type="SUPFAM" id="SSF53474">
    <property type="entry name" value="alpha/beta-Hydrolases"/>
    <property type="match status" value="1"/>
</dbReference>
<dbReference type="InterPro" id="IPR050583">
    <property type="entry name" value="Mycobacterial_A85_antigen"/>
</dbReference>
<keyword evidence="8" id="KW-1185">Reference proteome</keyword>
<dbReference type="GO" id="GO:0008849">
    <property type="term" value="F:enterochelin esterase activity"/>
    <property type="evidence" value="ECO:0007669"/>
    <property type="project" value="InterPro"/>
</dbReference>
<dbReference type="InterPro" id="IPR000801">
    <property type="entry name" value="Esterase-like"/>
</dbReference>
<dbReference type="SUPFAM" id="SSF81296">
    <property type="entry name" value="E set domains"/>
    <property type="match status" value="1"/>
</dbReference>
<name>A0A8J3RPY6_9ACTN</name>
<evidence type="ECO:0000256" key="4">
    <source>
        <dbReference type="ARBA" id="ARBA00024201"/>
    </source>
</evidence>
<keyword evidence="2" id="KW-0963">Cytoplasm</keyword>
<comment type="caution">
    <text evidence="7">The sequence shown here is derived from an EMBL/GenBank/DDBJ whole genome shotgun (WGS) entry which is preliminary data.</text>
</comment>
<dbReference type="EMBL" id="BOOH01000034">
    <property type="protein sequence ID" value="GIH77772.1"/>
    <property type="molecule type" value="Genomic_DNA"/>
</dbReference>
<dbReference type="GO" id="GO:0005506">
    <property type="term" value="F:iron ion binding"/>
    <property type="evidence" value="ECO:0007669"/>
    <property type="project" value="InterPro"/>
</dbReference>
<proteinExistence type="inferred from homology"/>
<dbReference type="Pfam" id="PF00756">
    <property type="entry name" value="Esterase"/>
    <property type="match status" value="1"/>
</dbReference>